<evidence type="ECO:0000313" key="2">
    <source>
        <dbReference type="EMBL" id="CAD6191687.1"/>
    </source>
</evidence>
<protein>
    <submittedName>
        <fullName evidence="2">Uncharacterized protein</fullName>
    </submittedName>
</protein>
<name>A0A8S1H8S1_9PELO</name>
<gene>
    <name evidence="2" type="ORF">CAUJ_LOCUS7606</name>
</gene>
<evidence type="ECO:0000313" key="3">
    <source>
        <dbReference type="Proteomes" id="UP000835052"/>
    </source>
</evidence>
<accession>A0A8S1H8S1</accession>
<evidence type="ECO:0000256" key="1">
    <source>
        <dbReference type="SAM" id="MobiDB-lite"/>
    </source>
</evidence>
<organism evidence="2 3">
    <name type="scientific">Caenorhabditis auriculariae</name>
    <dbReference type="NCBI Taxonomy" id="2777116"/>
    <lineage>
        <taxon>Eukaryota</taxon>
        <taxon>Metazoa</taxon>
        <taxon>Ecdysozoa</taxon>
        <taxon>Nematoda</taxon>
        <taxon>Chromadorea</taxon>
        <taxon>Rhabditida</taxon>
        <taxon>Rhabditina</taxon>
        <taxon>Rhabditomorpha</taxon>
        <taxon>Rhabditoidea</taxon>
        <taxon>Rhabditidae</taxon>
        <taxon>Peloderinae</taxon>
        <taxon>Caenorhabditis</taxon>
    </lineage>
</organism>
<feature type="region of interest" description="Disordered" evidence="1">
    <location>
        <begin position="212"/>
        <end position="240"/>
    </location>
</feature>
<sequence>MSISSRRSSTCYRGRAVCYSYTSERRLSDISVITWATYSTDSVFSDYHEDLEECERPEEIYYQAKNQANSGLRKKYHHRVKNLYYDKSKFDGVLIKQFANNDYSIDDKMAAHLTDASRADEMDYFPEIPYSVNRMKRWELKEKPERILRNTQDTIGLDSYVVERHSGESPDFYVRYHNRHPNISRVHYLRKPCSKRTWTDDEVLETVTTQGNGQKFNHFRPESRELSTKKKGKLSRQDEVRSKEKHEYPACVIYSFFSPYHIMNLMPGCNYKYFFDYGYPQQRYENRSRDRVFNLDEHFVDKFVYIKRRKNRKIRNSESISDSEEGSLIDLTDCESLDDFCIVEDFNILLPKAFDQGNYIDKIVENGLGWIYLEEYRKEDAEALELAKKRKRIQAKKLKKLKDRGYR</sequence>
<dbReference type="Proteomes" id="UP000835052">
    <property type="component" value="Unassembled WGS sequence"/>
</dbReference>
<proteinExistence type="predicted"/>
<dbReference type="EMBL" id="CAJGYM010000022">
    <property type="protein sequence ID" value="CAD6191687.1"/>
    <property type="molecule type" value="Genomic_DNA"/>
</dbReference>
<reference evidence="2" key="1">
    <citation type="submission" date="2020-10" db="EMBL/GenBank/DDBJ databases">
        <authorList>
            <person name="Kikuchi T."/>
        </authorList>
    </citation>
    <scope>NUCLEOTIDE SEQUENCE</scope>
    <source>
        <strain evidence="2">NKZ352</strain>
    </source>
</reference>
<comment type="caution">
    <text evidence="2">The sequence shown here is derived from an EMBL/GenBank/DDBJ whole genome shotgun (WGS) entry which is preliminary data.</text>
</comment>
<feature type="compositionally biased region" description="Basic and acidic residues" evidence="1">
    <location>
        <begin position="219"/>
        <end position="228"/>
    </location>
</feature>
<keyword evidence="3" id="KW-1185">Reference proteome</keyword>
<dbReference type="AlphaFoldDB" id="A0A8S1H8S1"/>